<evidence type="ECO:0000313" key="2">
    <source>
        <dbReference type="Proteomes" id="UP000805704"/>
    </source>
</evidence>
<proteinExistence type="predicted"/>
<protein>
    <submittedName>
        <fullName evidence="1">Gamma-interferon-inducible lysosomal thiol reductase</fullName>
    </submittedName>
</protein>
<reference evidence="1" key="1">
    <citation type="submission" date="2020-04" db="EMBL/GenBank/DDBJ databases">
        <title>A chromosome-scale assembly and high-density genetic map of the yellow drum (Nibea albiflora) genome.</title>
        <authorList>
            <person name="Xu D."/>
            <person name="Zhang W."/>
            <person name="Chen R."/>
            <person name="Tan P."/>
            <person name="Wang L."/>
            <person name="Song H."/>
            <person name="Tian L."/>
            <person name="Zhu Q."/>
            <person name="Wang B."/>
        </authorList>
    </citation>
    <scope>NUCLEOTIDE SEQUENCE</scope>
    <source>
        <strain evidence="1">ZJHYS-2018</strain>
    </source>
</reference>
<accession>A0ACB7FIU4</accession>
<dbReference type="Proteomes" id="UP000805704">
    <property type="component" value="Chromosome 10"/>
</dbReference>
<name>A0ACB7FIU4_NIBAL</name>
<keyword evidence="2" id="KW-1185">Reference proteome</keyword>
<gene>
    <name evidence="1" type="primary">IFI30.2</name>
    <name evidence="1" type="ORF">GBF38_016346</name>
</gene>
<comment type="caution">
    <text evidence="1">The sequence shown here is derived from an EMBL/GenBank/DDBJ whole genome shotgun (WGS) entry which is preliminary data.</text>
</comment>
<organism evidence="1 2">
    <name type="scientific">Nibea albiflora</name>
    <name type="common">Yellow drum</name>
    <name type="synonym">Corvina albiflora</name>
    <dbReference type="NCBI Taxonomy" id="240163"/>
    <lineage>
        <taxon>Eukaryota</taxon>
        <taxon>Metazoa</taxon>
        <taxon>Chordata</taxon>
        <taxon>Craniata</taxon>
        <taxon>Vertebrata</taxon>
        <taxon>Euteleostomi</taxon>
        <taxon>Actinopterygii</taxon>
        <taxon>Neopterygii</taxon>
        <taxon>Teleostei</taxon>
        <taxon>Neoteleostei</taxon>
        <taxon>Acanthomorphata</taxon>
        <taxon>Eupercaria</taxon>
        <taxon>Sciaenidae</taxon>
        <taxon>Nibea</taxon>
    </lineage>
</organism>
<sequence length="231" mass="25676">MKGPLLLLLTVWLYTQYGDCAALSSCSYPPSKWCSSLEAAVQCGVLKECLLSNFTKSHQKVDTVEVGLYYESLCPGCRQFLSLMLFPTWVMLGDIMDVKLVPYGNAQTCLLHMTGAAFPVIFCMESSGDVIKMAKNCMEVYAPDLKWESLMGCVNGDQGMQLMHQNALATQGLKPPHEYVPWVTINGEHTDELQDKAMDSLYTLVCSMYKGPKIPACGQSQKAYKSYCNKE</sequence>
<dbReference type="EMBL" id="CM024798">
    <property type="protein sequence ID" value="KAG8014059.1"/>
    <property type="molecule type" value="Genomic_DNA"/>
</dbReference>
<evidence type="ECO:0000313" key="1">
    <source>
        <dbReference type="EMBL" id="KAG8014059.1"/>
    </source>
</evidence>